<dbReference type="AlphaFoldDB" id="A0A6H1ZPE0"/>
<evidence type="ECO:0000313" key="3">
    <source>
        <dbReference type="EMBL" id="QJA63217.1"/>
    </source>
</evidence>
<gene>
    <name evidence="4" type="ORF">MM415A00210_0029</name>
    <name evidence="3" type="ORF">MM415B00644_0042</name>
    <name evidence="2" type="ORF">TM448A01239_0005</name>
</gene>
<sequence length="409" mass="46166">MPGKTLDLEALKTQATPLSDDQQAEIAAQAIAEAEAEEKKVKDETPLDLDDGKEKEPEKKEEESKEEGKKADEELLSAKDEELSEEDKTRKAELVKANEDQLINAKDEELSVEDKAKKAEIVKAREDSKKKSEDDEIAAYAKESNITIEAAREELGHVSKIQEKYKGDPKQLARANFHIQRLYTKTQEENKALKDAKPTQPAISVTVDNIAKAIDEGKIMLNGKAATREEIVTAYRENYPDITETLDEETVVKLAAKELKENFEKSLETNKAQQTIQAKDKRETILNSLGEADKKYLAELKPLLDKVSDSGVMDENFSVDTYVNYLKGKHYDEDIKETADREFKRGQEEAKILGEKAPPKPGSPKGKAKRSLTSEQKQRALDMYDTDVMTEEQKYDAYIDYLDGEDKKK</sequence>
<protein>
    <submittedName>
        <fullName evidence="2">Uncharacterized protein</fullName>
    </submittedName>
</protein>
<evidence type="ECO:0000256" key="1">
    <source>
        <dbReference type="SAM" id="MobiDB-lite"/>
    </source>
</evidence>
<reference evidence="2" key="1">
    <citation type="submission" date="2020-03" db="EMBL/GenBank/DDBJ databases">
        <title>The deep terrestrial virosphere.</title>
        <authorList>
            <person name="Holmfeldt K."/>
            <person name="Nilsson E."/>
            <person name="Simone D."/>
            <person name="Lopez-Fernandez M."/>
            <person name="Wu X."/>
            <person name="de Brujin I."/>
            <person name="Lundin D."/>
            <person name="Andersson A."/>
            <person name="Bertilsson S."/>
            <person name="Dopson M."/>
        </authorList>
    </citation>
    <scope>NUCLEOTIDE SEQUENCE</scope>
    <source>
        <strain evidence="4">MM415A00210</strain>
        <strain evidence="3">MM415B00644</strain>
        <strain evidence="2">TM448A01239</strain>
    </source>
</reference>
<organism evidence="2">
    <name type="scientific">viral metagenome</name>
    <dbReference type="NCBI Taxonomy" id="1070528"/>
    <lineage>
        <taxon>unclassified sequences</taxon>
        <taxon>metagenomes</taxon>
        <taxon>organismal metagenomes</taxon>
    </lineage>
</organism>
<feature type="compositionally biased region" description="Basic and acidic residues" evidence="1">
    <location>
        <begin position="346"/>
        <end position="358"/>
    </location>
</feature>
<name>A0A6H1ZPE0_9ZZZZ</name>
<proteinExistence type="predicted"/>
<dbReference type="EMBL" id="MT144120">
    <property type="protein sequence ID" value="QJA49145.1"/>
    <property type="molecule type" value="Genomic_DNA"/>
</dbReference>
<accession>A0A6H1ZPE0</accession>
<dbReference type="EMBL" id="MT142527">
    <property type="protein sequence ID" value="QJA84304.1"/>
    <property type="molecule type" value="Genomic_DNA"/>
</dbReference>
<evidence type="ECO:0000313" key="2">
    <source>
        <dbReference type="EMBL" id="QJA49145.1"/>
    </source>
</evidence>
<dbReference type="EMBL" id="MT141492">
    <property type="protein sequence ID" value="QJA63217.1"/>
    <property type="molecule type" value="Genomic_DNA"/>
</dbReference>
<feature type="region of interest" description="Disordered" evidence="1">
    <location>
        <begin position="33"/>
        <end position="116"/>
    </location>
</feature>
<feature type="compositionally biased region" description="Basic and acidic residues" evidence="1">
    <location>
        <begin position="37"/>
        <end position="116"/>
    </location>
</feature>
<feature type="region of interest" description="Disordered" evidence="1">
    <location>
        <begin position="346"/>
        <end position="386"/>
    </location>
</feature>
<evidence type="ECO:0000313" key="4">
    <source>
        <dbReference type="EMBL" id="QJA84304.1"/>
    </source>
</evidence>